<dbReference type="PANTHER" id="PTHR30195:SF16">
    <property type="entry name" value="TYPE I RESTRICTION ENZYME ENDONUCLEASE SUBUNIT"/>
    <property type="match status" value="1"/>
</dbReference>
<dbReference type="EC" id="3.1.21.3" evidence="11"/>
<dbReference type="InterPro" id="IPR004473">
    <property type="entry name" value="Restrct_endonuc_typeI_HsdR"/>
</dbReference>
<keyword evidence="8 11" id="KW-0378">Hydrolase</keyword>
<evidence type="ECO:0000256" key="3">
    <source>
        <dbReference type="ARBA" id="ARBA00011296"/>
    </source>
</evidence>
<dbReference type="InterPro" id="IPR040980">
    <property type="entry name" value="SWI2_SNF2"/>
</dbReference>
<keyword evidence="6 11" id="KW-0680">Restriction system</keyword>
<evidence type="ECO:0000256" key="8">
    <source>
        <dbReference type="ARBA" id="ARBA00022801"/>
    </source>
</evidence>
<dbReference type="InterPro" id="IPR007409">
    <property type="entry name" value="Restrct_endonuc_type1_HsdR_N"/>
</dbReference>
<dbReference type="GO" id="GO:0009035">
    <property type="term" value="F:type I site-specific deoxyribonuclease activity"/>
    <property type="evidence" value="ECO:0007669"/>
    <property type="project" value="UniProtKB-EC"/>
</dbReference>
<dbReference type="GO" id="GO:0009307">
    <property type="term" value="P:DNA restriction-modification system"/>
    <property type="evidence" value="ECO:0007669"/>
    <property type="project" value="UniProtKB-KW"/>
</dbReference>
<organism evidence="13 14">
    <name type="scientific">Dolichospermum compactum NIES-806</name>
    <dbReference type="NCBI Taxonomy" id="1973481"/>
    <lineage>
        <taxon>Bacteria</taxon>
        <taxon>Bacillati</taxon>
        <taxon>Cyanobacteriota</taxon>
        <taxon>Cyanophyceae</taxon>
        <taxon>Nostocales</taxon>
        <taxon>Aphanizomenonaceae</taxon>
        <taxon>Dolichospermum</taxon>
        <taxon>Dolichospermum compactum</taxon>
    </lineage>
</organism>
<evidence type="ECO:0000256" key="10">
    <source>
        <dbReference type="ARBA" id="ARBA00023125"/>
    </source>
</evidence>
<keyword evidence="9 11" id="KW-0067">ATP-binding</keyword>
<protein>
    <recommendedName>
        <fullName evidence="11">Type I restriction enzyme endonuclease subunit</fullName>
        <shortName evidence="11">R protein</shortName>
        <ecNumber evidence="11">3.1.21.3</ecNumber>
    </recommendedName>
</protein>
<evidence type="ECO:0000313" key="13">
    <source>
        <dbReference type="EMBL" id="BAZ84388.1"/>
    </source>
</evidence>
<evidence type="ECO:0000256" key="5">
    <source>
        <dbReference type="ARBA" id="ARBA00022741"/>
    </source>
</evidence>
<keyword evidence="7 13" id="KW-0255">Endonuclease</keyword>
<sequence length="528" mass="60961">MTTQTEAQLEADLITQLQGMKYARVKIKDQAAMLANLKQQLEIHNGNITLTKTEFELILNHLNTGTVVERAKILRDKYALKRDAENGKPAETIYISFLNCEEWCRNEFQVTNQITIEGKRKNRYDVTILINGLPLVQIELKKRGSELKVAFHQINRYQHESYDAGAGLFQYVQLFIISNGVNTKYFANNKSQSFQQTFYWTDQENNRISDLSEFADTFLRTCHLAKMITRYIVITAINVLKVLRPYQVYATEALVERVKNSNKNAYIWHTTGSGKTLTSFKASQIITNLPQVYKVVFVVDRKDLDYQTAKEFNEFAKGSVDSTTNTNNLIKQLNDDTTTLIVTTIQKLNNAIIKERYLEKIKHLQEQKFVFIFDECHRSQFGETHRNIKKFFQNAQMFGFTGTPILTDNAFGTREHQQTTASLFDECLHKYVIIDAIKDENVLRFAVEYVGKTKQEEVQPKKRQKKSATNLDIAIEEIDTKEALESPIRLAKITDYILTHHAQKTKAPDFTAMFCVSNIETLIKYPIC</sequence>
<dbReference type="Gene3D" id="3.40.50.300">
    <property type="entry name" value="P-loop containing nucleotide triphosphate hydrolases"/>
    <property type="match status" value="2"/>
</dbReference>
<dbReference type="InterPro" id="IPR014001">
    <property type="entry name" value="Helicase_ATP-bd"/>
</dbReference>
<dbReference type="InterPro" id="IPR027417">
    <property type="entry name" value="P-loop_NTPase"/>
</dbReference>
<dbReference type="CDD" id="cd22332">
    <property type="entry name" value="HsdR_N"/>
    <property type="match status" value="1"/>
</dbReference>
<dbReference type="KEGG" id="dcm:NIES806_05740"/>
<evidence type="ECO:0000256" key="9">
    <source>
        <dbReference type="ARBA" id="ARBA00022840"/>
    </source>
</evidence>
<feature type="domain" description="Helicase ATP-binding" evidence="12">
    <location>
        <begin position="256"/>
        <end position="405"/>
    </location>
</feature>
<evidence type="ECO:0000256" key="1">
    <source>
        <dbReference type="ARBA" id="ARBA00000851"/>
    </source>
</evidence>
<evidence type="ECO:0000259" key="12">
    <source>
        <dbReference type="PROSITE" id="PS51192"/>
    </source>
</evidence>
<reference evidence="13 14" key="1">
    <citation type="submission" date="2017-06" db="EMBL/GenBank/DDBJ databases">
        <title>Genome sequencing of cyanobaciteial culture collection at National Institute for Environmental Studies (NIES).</title>
        <authorList>
            <person name="Hirose Y."/>
            <person name="Shimura Y."/>
            <person name="Fujisawa T."/>
            <person name="Nakamura Y."/>
            <person name="Kawachi M."/>
        </authorList>
    </citation>
    <scope>NUCLEOTIDE SEQUENCE [LARGE SCALE GENOMIC DNA]</scope>
    <source>
        <strain evidence="13 14">NIES-806</strain>
    </source>
</reference>
<comment type="subunit">
    <text evidence="3 11">The type I restriction/modification system is composed of three polypeptides R, M and S.</text>
</comment>
<dbReference type="RefSeq" id="WP_197705492.1">
    <property type="nucleotide sequence ID" value="NZ_AP018316.1"/>
</dbReference>
<comment type="similarity">
    <text evidence="2 11">Belongs to the HsdR family.</text>
</comment>
<dbReference type="Pfam" id="PF18766">
    <property type="entry name" value="SWI2_SNF2"/>
    <property type="match status" value="1"/>
</dbReference>
<dbReference type="Pfam" id="PF04313">
    <property type="entry name" value="HSDR_N"/>
    <property type="match status" value="1"/>
</dbReference>
<dbReference type="CDD" id="cd18030">
    <property type="entry name" value="DEXHc_RE_I_HsdR"/>
    <property type="match status" value="1"/>
</dbReference>
<dbReference type="NCBIfam" id="TIGR00348">
    <property type="entry name" value="hsdR"/>
    <property type="match status" value="1"/>
</dbReference>
<dbReference type="SMART" id="SM00487">
    <property type="entry name" value="DEXDc"/>
    <property type="match status" value="1"/>
</dbReference>
<name>A0A1Z4UYQ5_9CYAN</name>
<evidence type="ECO:0000256" key="7">
    <source>
        <dbReference type="ARBA" id="ARBA00022759"/>
    </source>
</evidence>
<evidence type="ECO:0000313" key="14">
    <source>
        <dbReference type="Proteomes" id="UP000218702"/>
    </source>
</evidence>
<dbReference type="GO" id="GO:0005524">
    <property type="term" value="F:ATP binding"/>
    <property type="evidence" value="ECO:0007669"/>
    <property type="project" value="UniProtKB-KW"/>
</dbReference>
<dbReference type="PANTHER" id="PTHR30195">
    <property type="entry name" value="TYPE I SITE-SPECIFIC DEOXYRIBONUCLEASE PROTEIN SUBUNIT M AND R"/>
    <property type="match status" value="1"/>
</dbReference>
<gene>
    <name evidence="13" type="ORF">NIES806_05740</name>
</gene>
<keyword evidence="10 11" id="KW-0238">DNA-binding</keyword>
<keyword evidence="14" id="KW-1185">Reference proteome</keyword>
<comment type="catalytic activity">
    <reaction evidence="1 11">
        <text>Endonucleolytic cleavage of DNA to give random double-stranded fragments with terminal 5'-phosphates, ATP is simultaneously hydrolyzed.</text>
        <dbReference type="EC" id="3.1.21.3"/>
    </reaction>
</comment>
<dbReference type="REBASE" id="207223">
    <property type="entry name" value="Dco806ORF5700P"/>
</dbReference>
<dbReference type="PROSITE" id="PS51192">
    <property type="entry name" value="HELICASE_ATP_BIND_1"/>
    <property type="match status" value="1"/>
</dbReference>
<dbReference type="InterPro" id="IPR051268">
    <property type="entry name" value="Type-I_R_enzyme_R_subunit"/>
</dbReference>
<evidence type="ECO:0000256" key="4">
    <source>
        <dbReference type="ARBA" id="ARBA00022722"/>
    </source>
</evidence>
<dbReference type="Proteomes" id="UP000218702">
    <property type="component" value="Chromosome"/>
</dbReference>
<proteinExistence type="inferred from homology"/>
<evidence type="ECO:0000256" key="2">
    <source>
        <dbReference type="ARBA" id="ARBA00008598"/>
    </source>
</evidence>
<dbReference type="SUPFAM" id="SSF52540">
    <property type="entry name" value="P-loop containing nucleoside triphosphate hydrolases"/>
    <property type="match status" value="1"/>
</dbReference>
<dbReference type="GO" id="GO:0003677">
    <property type="term" value="F:DNA binding"/>
    <property type="evidence" value="ECO:0007669"/>
    <property type="project" value="UniProtKB-KW"/>
</dbReference>
<dbReference type="EMBL" id="AP018316">
    <property type="protein sequence ID" value="BAZ84388.1"/>
    <property type="molecule type" value="Genomic_DNA"/>
</dbReference>
<keyword evidence="4" id="KW-0540">Nuclease</keyword>
<accession>A0A1Z4UYQ5</accession>
<evidence type="ECO:0000256" key="6">
    <source>
        <dbReference type="ARBA" id="ARBA00022747"/>
    </source>
</evidence>
<dbReference type="AlphaFoldDB" id="A0A1Z4UYQ5"/>
<dbReference type="Gene3D" id="3.90.1570.50">
    <property type="match status" value="1"/>
</dbReference>
<comment type="function">
    <text evidence="11">Subunit R is required for both nuclease and ATPase activities, but not for modification.</text>
</comment>
<keyword evidence="5 11" id="KW-0547">Nucleotide-binding</keyword>
<evidence type="ECO:0000256" key="11">
    <source>
        <dbReference type="RuleBase" id="RU364115"/>
    </source>
</evidence>